<dbReference type="EnsemblMetazoa" id="ADIR001984-RA">
    <property type="protein sequence ID" value="ADIR001984-PA"/>
    <property type="gene ID" value="ADIR001984"/>
</dbReference>
<dbReference type="Proteomes" id="UP000075884">
    <property type="component" value="Unassembled WGS sequence"/>
</dbReference>
<accession>A0A182N2X2</accession>
<keyword evidence="2" id="KW-1185">Reference proteome</keyword>
<dbReference type="VEuPathDB" id="VectorBase:ADIR001984"/>
<evidence type="ECO:0000313" key="2">
    <source>
        <dbReference type="Proteomes" id="UP000075884"/>
    </source>
</evidence>
<dbReference type="AlphaFoldDB" id="A0A182N2X2"/>
<name>A0A182N2X2_9DIPT</name>
<protein>
    <recommendedName>
        <fullName evidence="3">Transposase Helix-turn-helix domain-containing protein</fullName>
    </recommendedName>
</protein>
<organism evidence="1 2">
    <name type="scientific">Anopheles dirus</name>
    <dbReference type="NCBI Taxonomy" id="7168"/>
    <lineage>
        <taxon>Eukaryota</taxon>
        <taxon>Metazoa</taxon>
        <taxon>Ecdysozoa</taxon>
        <taxon>Arthropoda</taxon>
        <taxon>Hexapoda</taxon>
        <taxon>Insecta</taxon>
        <taxon>Pterygota</taxon>
        <taxon>Neoptera</taxon>
        <taxon>Endopterygota</taxon>
        <taxon>Diptera</taxon>
        <taxon>Nematocera</taxon>
        <taxon>Culicoidea</taxon>
        <taxon>Culicidae</taxon>
        <taxon>Anophelinae</taxon>
        <taxon>Anopheles</taxon>
    </lineage>
</organism>
<sequence length="100" mass="11585">MKKEDFDFLLQAIAPEITRMHTNMRDAITAQERLLITLRYLAEGETFSSLQYSFRVSKLCRSSVSKIVKETCACLTKALRSYVKVKMRYYLKLVLGKAPK</sequence>
<evidence type="ECO:0008006" key="3">
    <source>
        <dbReference type="Google" id="ProtNLM"/>
    </source>
</evidence>
<reference evidence="1" key="2">
    <citation type="submission" date="2020-05" db="UniProtKB">
        <authorList>
            <consortium name="EnsemblMetazoa"/>
        </authorList>
    </citation>
    <scope>IDENTIFICATION</scope>
    <source>
        <strain evidence="1">WRAIR2</strain>
    </source>
</reference>
<evidence type="ECO:0000313" key="1">
    <source>
        <dbReference type="EnsemblMetazoa" id="ADIR001984-PA"/>
    </source>
</evidence>
<reference evidence="2" key="1">
    <citation type="submission" date="2013-03" db="EMBL/GenBank/DDBJ databases">
        <title>The Genome Sequence of Anopheles dirus WRAIR2.</title>
        <authorList>
            <consortium name="The Broad Institute Genomics Platform"/>
            <person name="Neafsey D.E."/>
            <person name="Walton C."/>
            <person name="Walker B."/>
            <person name="Young S.K."/>
            <person name="Zeng Q."/>
            <person name="Gargeya S."/>
            <person name="Fitzgerald M."/>
            <person name="Haas B."/>
            <person name="Abouelleil A."/>
            <person name="Allen A.W."/>
            <person name="Alvarado L."/>
            <person name="Arachchi H.M."/>
            <person name="Berlin A.M."/>
            <person name="Chapman S.B."/>
            <person name="Gainer-Dewar J."/>
            <person name="Goldberg J."/>
            <person name="Griggs A."/>
            <person name="Gujja S."/>
            <person name="Hansen M."/>
            <person name="Howarth C."/>
            <person name="Imamovic A."/>
            <person name="Ireland A."/>
            <person name="Larimer J."/>
            <person name="McCowan C."/>
            <person name="Murphy C."/>
            <person name="Pearson M."/>
            <person name="Poon T.W."/>
            <person name="Priest M."/>
            <person name="Roberts A."/>
            <person name="Saif S."/>
            <person name="Shea T."/>
            <person name="Sisk P."/>
            <person name="Sykes S."/>
            <person name="Wortman J."/>
            <person name="Nusbaum C."/>
            <person name="Birren B."/>
        </authorList>
    </citation>
    <scope>NUCLEOTIDE SEQUENCE [LARGE SCALE GENOMIC DNA]</scope>
    <source>
        <strain evidence="2">WRAIR2</strain>
    </source>
</reference>
<proteinExistence type="predicted"/>